<evidence type="ECO:0000313" key="1">
    <source>
        <dbReference type="EMBL" id="KAA9333316.1"/>
    </source>
</evidence>
<dbReference type="RefSeq" id="WP_151078737.1">
    <property type="nucleotide sequence ID" value="NZ_CP047647.1"/>
</dbReference>
<protein>
    <submittedName>
        <fullName evidence="1">Uncharacterized protein</fullName>
    </submittedName>
</protein>
<evidence type="ECO:0000313" key="2">
    <source>
        <dbReference type="Proteomes" id="UP000326380"/>
    </source>
</evidence>
<keyword evidence="2" id="KW-1185">Reference proteome</keyword>
<proteinExistence type="predicted"/>
<dbReference type="AlphaFoldDB" id="A0A7L4ZYZ6"/>
<sequence length="382" mass="39868">MRKTTLIALATTFLCGVSCQKNDVVPTNSPGAGLSQDVAVACVDDVIDFNSITPGTLLNQATSTGGVSTTVSSFNPHYPTKTRAASVFRSSLPVSSTEDLDLRSPGAPYAVGEPQPNPGFENTVALGNIVVLQNFREYSDPLPDATPNNVNEPNDDDFTEFEQGGTIGFDFGSAAPITATSLTVIDVEFAYNFEGETGNVKLYASKGGAQIGPAYPFHDAGPNGVEVVSLGNTPGVGYIEVTIVGSMGIDNLRFCRPAPPTSHCTYTQGYWKNHPNAWPVQSLTLGGISYSKAQLITIFQTPVRGNGLLALAHQLIAAKLNVANGSSPAAVAADIAAADAMFVGKDLRANPQPSVPTSQTSALVGRLDNYNNGVTGPGHCDD</sequence>
<dbReference type="Proteomes" id="UP000326380">
    <property type="component" value="Unassembled WGS sequence"/>
</dbReference>
<dbReference type="EMBL" id="VTWU01000003">
    <property type="protein sequence ID" value="KAA9333316.1"/>
    <property type="molecule type" value="Genomic_DNA"/>
</dbReference>
<organism evidence="1 2">
    <name type="scientific">Hymenobacter busanensis</name>
    <dbReference type="NCBI Taxonomy" id="2607656"/>
    <lineage>
        <taxon>Bacteria</taxon>
        <taxon>Pseudomonadati</taxon>
        <taxon>Bacteroidota</taxon>
        <taxon>Cytophagia</taxon>
        <taxon>Cytophagales</taxon>
        <taxon>Hymenobacteraceae</taxon>
        <taxon>Hymenobacter</taxon>
    </lineage>
</organism>
<reference evidence="1 2" key="1">
    <citation type="submission" date="2019-09" db="EMBL/GenBank/DDBJ databases">
        <title>Genome sequence of Hymenobacter sp. M3.</title>
        <authorList>
            <person name="Srinivasan S."/>
        </authorList>
    </citation>
    <scope>NUCLEOTIDE SEQUENCE [LARGE SCALE GENOMIC DNA]</scope>
    <source>
        <strain evidence="1 2">M3</strain>
    </source>
</reference>
<comment type="caution">
    <text evidence="1">The sequence shown here is derived from an EMBL/GenBank/DDBJ whole genome shotgun (WGS) entry which is preliminary data.</text>
</comment>
<gene>
    <name evidence="1" type="ORF">F0P96_10110</name>
</gene>
<accession>A0A7L4ZYZ6</accession>
<name>A0A7L4ZYZ6_9BACT</name>